<dbReference type="GO" id="GO:0032259">
    <property type="term" value="P:methylation"/>
    <property type="evidence" value="ECO:0007669"/>
    <property type="project" value="UniProtKB-KW"/>
</dbReference>
<evidence type="ECO:0000313" key="14">
    <source>
        <dbReference type="Proteomes" id="UP000663845"/>
    </source>
</evidence>
<feature type="transmembrane region" description="Helical" evidence="10">
    <location>
        <begin position="218"/>
        <end position="239"/>
    </location>
</feature>
<evidence type="ECO:0000256" key="4">
    <source>
        <dbReference type="ARBA" id="ARBA00006729"/>
    </source>
</evidence>
<dbReference type="InterPro" id="IPR044777">
    <property type="entry name" value="SLC17A9-like"/>
</dbReference>
<evidence type="ECO:0000313" key="12">
    <source>
        <dbReference type="EMBL" id="CAF1390876.1"/>
    </source>
</evidence>
<evidence type="ECO:0000256" key="7">
    <source>
        <dbReference type="ARBA" id="ARBA00022679"/>
    </source>
</evidence>
<dbReference type="FunFam" id="3.30.950.10:FF:000004">
    <property type="entry name" value="Diphthine synthase putative"/>
    <property type="match status" value="1"/>
</dbReference>
<dbReference type="Pfam" id="PF00590">
    <property type="entry name" value="TP_methylase"/>
    <property type="match status" value="1"/>
</dbReference>
<dbReference type="PANTHER" id="PTHR10882">
    <property type="entry name" value="DIPHTHINE SYNTHASE"/>
    <property type="match status" value="1"/>
</dbReference>
<comment type="catalytic activity">
    <reaction evidence="9">
        <text>2-[(3S)-amino-3-carboxypropyl]-L-histidyl-[translation elongation factor 2] + 4 S-adenosyl-L-methionine = diphthine methyl ester-[translation elongation factor 2] + 4 S-adenosyl-L-homocysteine + 3 H(+)</text>
        <dbReference type="Rhea" id="RHEA:42652"/>
        <dbReference type="Rhea" id="RHEA-COMP:9749"/>
        <dbReference type="Rhea" id="RHEA-COMP:10173"/>
        <dbReference type="ChEBI" id="CHEBI:15378"/>
        <dbReference type="ChEBI" id="CHEBI:57856"/>
        <dbReference type="ChEBI" id="CHEBI:59789"/>
        <dbReference type="ChEBI" id="CHEBI:73995"/>
        <dbReference type="ChEBI" id="CHEBI:79005"/>
        <dbReference type="EC" id="2.1.1.314"/>
    </reaction>
</comment>
<dbReference type="GO" id="GO:0015291">
    <property type="term" value="F:secondary active transmembrane transporter activity"/>
    <property type="evidence" value="ECO:0007669"/>
    <property type="project" value="UniProtKB-ARBA"/>
</dbReference>
<evidence type="ECO:0000259" key="11">
    <source>
        <dbReference type="PROSITE" id="PS50850"/>
    </source>
</evidence>
<dbReference type="InterPro" id="IPR035996">
    <property type="entry name" value="4pyrrol_Methylase_sf"/>
</dbReference>
<dbReference type="Pfam" id="PF07690">
    <property type="entry name" value="MFS_1"/>
    <property type="match status" value="1"/>
</dbReference>
<protein>
    <recommendedName>
        <fullName evidence="5">diphthine methyl ester synthase</fullName>
        <ecNumber evidence="5">2.1.1.314</ecNumber>
    </recommendedName>
</protein>
<evidence type="ECO:0000256" key="1">
    <source>
        <dbReference type="ARBA" id="ARBA00004006"/>
    </source>
</evidence>
<dbReference type="FunFam" id="3.40.1010.10:FF:000004">
    <property type="entry name" value="Putative diphthine synthase"/>
    <property type="match status" value="1"/>
</dbReference>
<dbReference type="Gene3D" id="3.40.1010.10">
    <property type="entry name" value="Cobalt-precorrin-4 Transmethylase, Domain 1"/>
    <property type="match status" value="1"/>
</dbReference>
<dbReference type="CDD" id="cd17380">
    <property type="entry name" value="MFS_SLC17A9_like"/>
    <property type="match status" value="1"/>
</dbReference>
<dbReference type="Proteomes" id="UP000663845">
    <property type="component" value="Unassembled WGS sequence"/>
</dbReference>
<dbReference type="GO" id="GO:0017183">
    <property type="term" value="P:protein histidyl modification to diphthamide"/>
    <property type="evidence" value="ECO:0007669"/>
    <property type="project" value="UniProtKB-UniPathway"/>
</dbReference>
<dbReference type="InterPro" id="IPR011701">
    <property type="entry name" value="MFS"/>
</dbReference>
<dbReference type="AlphaFoldDB" id="A0A815KBG9"/>
<accession>A0A815KBG9</accession>
<evidence type="ECO:0000256" key="9">
    <source>
        <dbReference type="ARBA" id="ARBA00048752"/>
    </source>
</evidence>
<evidence type="ECO:0000313" key="13">
    <source>
        <dbReference type="EMBL" id="CAF3886451.1"/>
    </source>
</evidence>
<evidence type="ECO:0000256" key="2">
    <source>
        <dbReference type="ARBA" id="ARBA00004141"/>
    </source>
</evidence>
<feature type="transmembrane region" description="Helical" evidence="10">
    <location>
        <begin position="259"/>
        <end position="279"/>
    </location>
</feature>
<dbReference type="Gene3D" id="3.30.950.10">
    <property type="entry name" value="Methyltransferase, Cobalt-precorrin-4 Transmethylase, Domain 2"/>
    <property type="match status" value="1"/>
</dbReference>
<dbReference type="GO" id="GO:0016020">
    <property type="term" value="C:membrane"/>
    <property type="evidence" value="ECO:0007669"/>
    <property type="project" value="UniProtKB-SubCell"/>
</dbReference>
<dbReference type="SUPFAM" id="SSF103473">
    <property type="entry name" value="MFS general substrate transporter"/>
    <property type="match status" value="1"/>
</dbReference>
<comment type="caution">
    <text evidence="12">The sequence shown here is derived from an EMBL/GenBank/DDBJ whole genome shotgun (WGS) entry which is preliminary data.</text>
</comment>
<name>A0A815KBG9_9BILA</name>
<dbReference type="Gene3D" id="1.20.1250.20">
    <property type="entry name" value="MFS general substrate transporter like domains"/>
    <property type="match status" value="2"/>
</dbReference>
<comment type="function">
    <text evidence="1">S-adenosyl-L-methionine-dependent methyltransferase that catalyzes four methylations of the modified target histidine residue in translation elongation factor 2 (EF-2), to form an intermediate called diphthine methyl ester. The four successive methylation reactions represent the second step of diphthamide biosynthesis.</text>
</comment>
<dbReference type="UniPathway" id="UPA00559"/>
<dbReference type="SUPFAM" id="SSF53790">
    <property type="entry name" value="Tetrapyrrole methylase"/>
    <property type="match status" value="1"/>
</dbReference>
<feature type="transmembrane region" description="Helical" evidence="10">
    <location>
        <begin position="97"/>
        <end position="121"/>
    </location>
</feature>
<keyword evidence="7" id="KW-0808">Transferase</keyword>
<dbReference type="EC" id="2.1.1.314" evidence="5"/>
<dbReference type="FunFam" id="1.20.1250.20:FF:000452">
    <property type="entry name" value="sialin-like isoform X1"/>
    <property type="match status" value="1"/>
</dbReference>
<keyword evidence="10" id="KW-1133">Transmembrane helix</keyword>
<feature type="transmembrane region" description="Helical" evidence="10">
    <location>
        <begin position="379"/>
        <end position="397"/>
    </location>
</feature>
<feature type="domain" description="Major facilitator superfamily (MFS) profile" evidence="11">
    <location>
        <begin position="8"/>
        <end position="405"/>
    </location>
</feature>
<dbReference type="CDD" id="cd11647">
    <property type="entry name" value="DHP5_DphB"/>
    <property type="match status" value="1"/>
</dbReference>
<evidence type="ECO:0000256" key="10">
    <source>
        <dbReference type="SAM" id="Phobius"/>
    </source>
</evidence>
<reference evidence="12" key="1">
    <citation type="submission" date="2021-02" db="EMBL/GenBank/DDBJ databases">
        <authorList>
            <person name="Nowell W R."/>
        </authorList>
    </citation>
    <scope>NUCLEOTIDE SEQUENCE</scope>
</reference>
<keyword evidence="8" id="KW-0949">S-adenosyl-L-methionine</keyword>
<feature type="transmembrane region" description="Helical" evidence="10">
    <location>
        <begin position="73"/>
        <end position="91"/>
    </location>
</feature>
<feature type="transmembrane region" description="Helical" evidence="10">
    <location>
        <begin position="291"/>
        <end position="308"/>
    </location>
</feature>
<dbReference type="InterPro" id="IPR014777">
    <property type="entry name" value="4pyrrole_Mease_sub1"/>
</dbReference>
<dbReference type="InterPro" id="IPR004551">
    <property type="entry name" value="Dphthn_synthase"/>
</dbReference>
<feature type="transmembrane region" description="Helical" evidence="10">
    <location>
        <begin position="157"/>
        <end position="177"/>
    </location>
</feature>
<evidence type="ECO:0000256" key="8">
    <source>
        <dbReference type="ARBA" id="ARBA00022691"/>
    </source>
</evidence>
<comment type="subcellular location">
    <subcellularLocation>
        <location evidence="2">Membrane</location>
        <topology evidence="2">Multi-pass membrane protein</topology>
    </subcellularLocation>
</comment>
<keyword evidence="10" id="KW-0472">Membrane</keyword>
<feature type="transmembrane region" description="Helical" evidence="10">
    <location>
        <begin position="314"/>
        <end position="335"/>
    </location>
</feature>
<evidence type="ECO:0000256" key="3">
    <source>
        <dbReference type="ARBA" id="ARBA00005156"/>
    </source>
</evidence>
<dbReference type="PROSITE" id="PS50850">
    <property type="entry name" value="MFS"/>
    <property type="match status" value="1"/>
</dbReference>
<evidence type="ECO:0000256" key="6">
    <source>
        <dbReference type="ARBA" id="ARBA00022603"/>
    </source>
</evidence>
<dbReference type="InterPro" id="IPR036259">
    <property type="entry name" value="MFS_trans_sf"/>
</dbReference>
<comment type="pathway">
    <text evidence="3">Protein modification; peptidyl-diphthamide biosynthesis.</text>
</comment>
<dbReference type="NCBIfam" id="TIGR00522">
    <property type="entry name" value="dph5"/>
    <property type="match status" value="1"/>
</dbReference>
<dbReference type="Proteomes" id="UP000663844">
    <property type="component" value="Unassembled WGS sequence"/>
</dbReference>
<keyword evidence="6" id="KW-0489">Methyltransferase</keyword>
<feature type="transmembrane region" description="Helical" evidence="10">
    <location>
        <begin position="133"/>
        <end position="151"/>
    </location>
</feature>
<dbReference type="InterPro" id="IPR014776">
    <property type="entry name" value="4pyrrole_Mease_sub2"/>
</dbReference>
<dbReference type="InterPro" id="IPR000878">
    <property type="entry name" value="4pyrrol_Mease"/>
</dbReference>
<sequence length="685" mass="76657">MSFGKSRTVTLCSIANFINAADRAIMPIAIIRMAKEFNWNLRLQGYILSSFPIGYLTSQLFAHIFVRRFGTKAVLALAVFTWSLVTFATPFLAPLPFLLICSRIALGFGEGLALPTIFHIFSNYVPMEERSRSFSYLIALGSVGQTFAALVCPHIAWRIVFFIFGLMGFFWSFMWIVTYRDFNITLGNIGDEEAFIHPSSKVGNKNYRWIEFISHWPLWAIYIAHFAMNWSSYIVMVWLPSYLIKTFDADPTNLSFTAFPYVMNCLSGVAAGHFADSLIQNRWSVLSVRRLMTAIGLLGPGLFMLLFISVDNLLLAVVFISISMGLSACNSAGHLSNHADIAPNHAGITFAISNTLATIPGILAGPVTAELVVASHGRWFPVFILASGVNFVGAIIYQNMLYFIGLGLADVDDLTVKGLRIIKNCKEVYLETYTTILQIDQKTLEEFLGIQIIPADRELVELSADTILANAREHDVAFLVGGDPLSATTHTDLILRAVELNIPYKIIHNASIMNAIGSCGLQLYHFGETVSIVFWTDTWRPTSFCEKIIENRRRGLHTLCLLDIKVKEQDEASYMKKKKTYLPPRFMTTSQAASQILESAKELQVEDLINDNTLCVGAARIGWSDEKFQTTTLRRMADEVDLGRPLHSLVIVGKLHPLEIDYLKIHTLESSFDQLAIENNKSLQH</sequence>
<keyword evidence="10" id="KW-0812">Transmembrane</keyword>
<feature type="transmembrane region" description="Helical" evidence="10">
    <location>
        <begin position="347"/>
        <end position="367"/>
    </location>
</feature>
<comment type="similarity">
    <text evidence="4">Belongs to the diphthine synthase family.</text>
</comment>
<organism evidence="12 14">
    <name type="scientific">Adineta steineri</name>
    <dbReference type="NCBI Taxonomy" id="433720"/>
    <lineage>
        <taxon>Eukaryota</taxon>
        <taxon>Metazoa</taxon>
        <taxon>Spiralia</taxon>
        <taxon>Gnathifera</taxon>
        <taxon>Rotifera</taxon>
        <taxon>Eurotatoria</taxon>
        <taxon>Bdelloidea</taxon>
        <taxon>Adinetida</taxon>
        <taxon>Adinetidae</taxon>
        <taxon>Adineta</taxon>
    </lineage>
</organism>
<evidence type="ECO:0000256" key="5">
    <source>
        <dbReference type="ARBA" id="ARBA00011927"/>
    </source>
</evidence>
<dbReference type="GO" id="GO:0141133">
    <property type="term" value="F:diphthine methyl ester synthase activity"/>
    <property type="evidence" value="ECO:0007669"/>
    <property type="project" value="UniProtKB-EC"/>
</dbReference>
<proteinExistence type="inferred from homology"/>
<gene>
    <name evidence="12" type="ORF">JYZ213_LOCUS37201</name>
    <name evidence="13" type="ORF">OXD698_LOCUS23175</name>
</gene>
<dbReference type="InterPro" id="IPR020846">
    <property type="entry name" value="MFS_dom"/>
</dbReference>
<dbReference type="EMBL" id="CAJNOG010000972">
    <property type="protein sequence ID" value="CAF1390876.1"/>
    <property type="molecule type" value="Genomic_DNA"/>
</dbReference>
<dbReference type="PANTHER" id="PTHR10882:SF0">
    <property type="entry name" value="DIPHTHINE METHYL ESTER SYNTHASE"/>
    <property type="match status" value="1"/>
</dbReference>
<dbReference type="EMBL" id="CAJOAZ010002033">
    <property type="protein sequence ID" value="CAF3886451.1"/>
    <property type="molecule type" value="Genomic_DNA"/>
</dbReference>
<feature type="transmembrane region" description="Helical" evidence="10">
    <location>
        <begin position="44"/>
        <end position="66"/>
    </location>
</feature>